<accession>A0A7G2EZI8</accession>
<evidence type="ECO:0000313" key="4">
    <source>
        <dbReference type="Proteomes" id="UP000516314"/>
    </source>
</evidence>
<protein>
    <submittedName>
        <fullName evidence="3">(thale cress) hypothetical protein</fullName>
    </submittedName>
</protein>
<dbReference type="PANTHER" id="PTHR33928">
    <property type="entry name" value="POLYGALACTURONASE QRT3"/>
    <property type="match status" value="1"/>
</dbReference>
<dbReference type="Gene3D" id="2.160.20.10">
    <property type="entry name" value="Single-stranded right-handed beta-helix, Pectin lyase-like"/>
    <property type="match status" value="2"/>
</dbReference>
<dbReference type="InterPro" id="IPR011050">
    <property type="entry name" value="Pectin_lyase_fold/virulence"/>
</dbReference>
<dbReference type="InterPro" id="IPR006626">
    <property type="entry name" value="PbH1"/>
</dbReference>
<dbReference type="AlphaFoldDB" id="A0A7G2EZI8"/>
<reference evidence="3 4" key="1">
    <citation type="submission" date="2020-09" db="EMBL/GenBank/DDBJ databases">
        <authorList>
            <person name="Ashkenazy H."/>
        </authorList>
    </citation>
    <scope>NUCLEOTIDE SEQUENCE [LARGE SCALE GENOMIC DNA]</scope>
    <source>
        <strain evidence="4">cv. Cdm-0</strain>
    </source>
</reference>
<dbReference type="InterPro" id="IPR039279">
    <property type="entry name" value="QRT3-like"/>
</dbReference>
<evidence type="ECO:0000313" key="3">
    <source>
        <dbReference type="EMBL" id="CAD5328495.1"/>
    </source>
</evidence>
<keyword evidence="1" id="KW-0732">Signal</keyword>
<dbReference type="EMBL" id="LR881469">
    <property type="protein sequence ID" value="CAD5328495.1"/>
    <property type="molecule type" value="Genomic_DNA"/>
</dbReference>
<name>A0A7G2EZI8_ARATH</name>
<dbReference type="SUPFAM" id="SSF51126">
    <property type="entry name" value="Pectin lyase-like"/>
    <property type="match status" value="2"/>
</dbReference>
<dbReference type="InterPro" id="IPR039448">
    <property type="entry name" value="Beta_helix"/>
</dbReference>
<feature type="domain" description="Right handed beta helix" evidence="2">
    <location>
        <begin position="676"/>
        <end position="809"/>
    </location>
</feature>
<dbReference type="SMART" id="SM00710">
    <property type="entry name" value="PbH1"/>
    <property type="match status" value="6"/>
</dbReference>
<dbReference type="FunFam" id="2.160.20.10:FF:000046">
    <property type="entry name" value="Polygalacturonase QRT3"/>
    <property type="match status" value="2"/>
</dbReference>
<dbReference type="InterPro" id="IPR012334">
    <property type="entry name" value="Pectin_lyas_fold"/>
</dbReference>
<dbReference type="PANTHER" id="PTHR33928:SF2">
    <property type="entry name" value="PECTATE LYASE SUPERFAMILY PROTEIN DOMAIN-CONTAINING PROTEIN-RELATED"/>
    <property type="match status" value="1"/>
</dbReference>
<feature type="signal peptide" evidence="1">
    <location>
        <begin position="1"/>
        <end position="27"/>
    </location>
</feature>
<evidence type="ECO:0000256" key="1">
    <source>
        <dbReference type="SAM" id="SignalP"/>
    </source>
</evidence>
<sequence>MELRKSQVAMPVFLAIMSLMVSQVVFAEKDSGSMSPHDRALAEMQALKASLVRRNLPALVSPPPTPPQAVPGPRVYQVISYGADPTGKLDSTDAILKAMEEAFDGPNHGVLMQGINDLGGARIDLQGGSYLISRPLRFPSAGAGNLLISGGTLRASNDFPVDRYLIELKDESSKLQYIFEYITLRDLLIDCNYRGGAIAVINSLRTSIDNCYITRFGDTNGILVKSGHETYIRNSFLGQHITAGGDRGERSFSGTAINLMGNDNAVTDTVIFSARIGVMVSGQANLLSGVHCYNKATGFGGTGIYLRLPGLTQNRIVNSYLDYTGIVAEDPVQLQISGTFFLGDAFILLKSIAGYIRGVSIVDNMFSGSGHGVQIVQLDQRNTAFDDVGQVVVDRNSVNGMVEKSTVARGSVDGNGTSWTVDFNPVLLFPDLINHVQYTLVASEAGVFPLHALRNVSDNRVVVETNAPVTGTVYNKTRVKKNQMSLYSFISLLLLFLITISMEFKETSSLRRDMAKLLKLQEKIQERLAVTPTLSPVTSPSSHAPKMVGKVIYPIGYGADPTGGQDSSDAILEALTDAFQLQTGLEMLPRVADLGGLVIDLQGGSYMIGKPLRFPSSGGGNLVVKGGTFRASEVFPGGRHLVELVASNSRKPMEMSPDDSFSDQKDQNSGIFYEDVTFQDVLFDSRFRGGGILVIDSARIRITNCYFLHFTTQGIKVQGGHETYISNSFLGQHSTVGGDREERGFTGTGIDISSNDNAITDVVIFSAGIGISLNGGANMVTGVHCYNKATWFGGIGILVKSHLTRIDNCYLDYTGIVIEDPVHVHVTNALFLGDANIVLRSVHGKISGVNIVNNMFSGTAKNNFPIVKLEGEFHDINQVVIDQNNAEGMMLKSTTGKAMVSANGTRWIADFSPVLVFPNRINHYQHSFFAQSGQIPANAVTNVSNNMVVVETDRAVTGTVSIIVYQ</sequence>
<dbReference type="Proteomes" id="UP000516314">
    <property type="component" value="Chromosome 4"/>
</dbReference>
<evidence type="ECO:0000259" key="2">
    <source>
        <dbReference type="Pfam" id="PF13229"/>
    </source>
</evidence>
<proteinExistence type="predicted"/>
<gene>
    <name evidence="3" type="ORF">AT9943_LOCUS16142</name>
</gene>
<dbReference type="Pfam" id="PF13229">
    <property type="entry name" value="Beta_helix"/>
    <property type="match status" value="1"/>
</dbReference>
<dbReference type="GO" id="GO:0004650">
    <property type="term" value="F:polygalacturonase activity"/>
    <property type="evidence" value="ECO:0007669"/>
    <property type="project" value="InterPro"/>
</dbReference>
<organism evidence="3 4">
    <name type="scientific">Arabidopsis thaliana</name>
    <name type="common">Mouse-ear cress</name>
    <dbReference type="NCBI Taxonomy" id="3702"/>
    <lineage>
        <taxon>Eukaryota</taxon>
        <taxon>Viridiplantae</taxon>
        <taxon>Streptophyta</taxon>
        <taxon>Embryophyta</taxon>
        <taxon>Tracheophyta</taxon>
        <taxon>Spermatophyta</taxon>
        <taxon>Magnoliopsida</taxon>
        <taxon>eudicotyledons</taxon>
        <taxon>Gunneridae</taxon>
        <taxon>Pentapetalae</taxon>
        <taxon>rosids</taxon>
        <taxon>malvids</taxon>
        <taxon>Brassicales</taxon>
        <taxon>Brassicaceae</taxon>
        <taxon>Camelineae</taxon>
        <taxon>Arabidopsis</taxon>
    </lineage>
</organism>
<feature type="chain" id="PRO_5028974392" evidence="1">
    <location>
        <begin position="28"/>
        <end position="966"/>
    </location>
</feature>